<dbReference type="EMBL" id="SMAP01000009">
    <property type="protein sequence ID" value="TCT21649.1"/>
    <property type="molecule type" value="Genomic_DNA"/>
</dbReference>
<gene>
    <name evidence="2" type="ORF">EDC34_10969</name>
</gene>
<dbReference type="Proteomes" id="UP000295414">
    <property type="component" value="Unassembled WGS sequence"/>
</dbReference>
<protein>
    <submittedName>
        <fullName evidence="2">Chorismate lyase/3-hydroxybenzoate synthase</fullName>
    </submittedName>
</protein>
<evidence type="ECO:0000259" key="1">
    <source>
        <dbReference type="Pfam" id="PF21168"/>
    </source>
</evidence>
<accession>A0A4R3N4I9</accession>
<dbReference type="InterPro" id="IPR049368">
    <property type="entry name" value="FkbO_Hyg5-like_N"/>
</dbReference>
<organism evidence="2 3">
    <name type="scientific">Thermomonas haemolytica</name>
    <dbReference type="NCBI Taxonomy" id="141949"/>
    <lineage>
        <taxon>Bacteria</taxon>
        <taxon>Pseudomonadati</taxon>
        <taxon>Pseudomonadota</taxon>
        <taxon>Gammaproteobacteria</taxon>
        <taxon>Lysobacterales</taxon>
        <taxon>Lysobacteraceae</taxon>
        <taxon>Thermomonas</taxon>
    </lineage>
</organism>
<dbReference type="AlphaFoldDB" id="A0A4R3N4I9"/>
<comment type="caution">
    <text evidence="2">The sequence shown here is derived from an EMBL/GenBank/DDBJ whole genome shotgun (WGS) entry which is preliminary data.</text>
</comment>
<dbReference type="Pfam" id="PF21168">
    <property type="entry name" value="FkbO_Hyg5-like_N"/>
    <property type="match status" value="1"/>
</dbReference>
<name>A0A4R3N4I9_9GAMM</name>
<evidence type="ECO:0000313" key="3">
    <source>
        <dbReference type="Proteomes" id="UP000295414"/>
    </source>
</evidence>
<keyword evidence="2" id="KW-0456">Lyase</keyword>
<dbReference type="Gene3D" id="3.30.1330.40">
    <property type="entry name" value="RutC-like"/>
    <property type="match status" value="1"/>
</dbReference>
<proteinExistence type="predicted"/>
<reference evidence="2 3" key="1">
    <citation type="submission" date="2019-03" db="EMBL/GenBank/DDBJ databases">
        <title>Genomic Encyclopedia of Type Strains, Phase IV (KMG-IV): sequencing the most valuable type-strain genomes for metagenomic binning, comparative biology and taxonomic classification.</title>
        <authorList>
            <person name="Goeker M."/>
        </authorList>
    </citation>
    <scope>NUCLEOTIDE SEQUENCE [LARGE SCALE GENOMIC DNA]</scope>
    <source>
        <strain evidence="2 3">DSM 13605</strain>
    </source>
</reference>
<feature type="domain" description="Chorismatase FkbO/Hyg5-like N-terminal" evidence="1">
    <location>
        <begin position="86"/>
        <end position="207"/>
    </location>
</feature>
<keyword evidence="3" id="KW-1185">Reference proteome</keyword>
<sequence length="351" mass="37500">MVGASRGAAPGPDGARAIMRGLMSLPSTASPPAALRIDHVAAPPAAVLADPRTLAVFGFGDTAPASHPDPRYLHVALPAVGQAPLECWQVEAEVVHGRDDDIAWSAGGGLQFGALEIPDDGDADAAAAEAYARLRRWLAQGDYPHPLRIWNYLDAITDGEGDAERYRRFCVGRARGIGRELAPGELPAATAIGHPMRTGRFQLYWLAAREAGTPLENPRQVEAWRYPRQYGPQPPGFARALLPASEAMPLLLSGTAAVVGHASQHDGSLHGQLQEILANLHSLIATARALRPALPSQPGPQARLKAYVRDAAALPAVDAWLQAQLPQVPRIVLHGHVCRRELQVEIDGILR</sequence>
<dbReference type="InterPro" id="IPR035959">
    <property type="entry name" value="RutC-like_sf"/>
</dbReference>
<evidence type="ECO:0000313" key="2">
    <source>
        <dbReference type="EMBL" id="TCT21649.1"/>
    </source>
</evidence>
<dbReference type="GO" id="GO:0016829">
    <property type="term" value="F:lyase activity"/>
    <property type="evidence" value="ECO:0007669"/>
    <property type="project" value="UniProtKB-KW"/>
</dbReference>